<reference evidence="3" key="2">
    <citation type="submission" date="2025-09" db="UniProtKB">
        <authorList>
            <consortium name="Ensembl"/>
        </authorList>
    </citation>
    <scope>IDENTIFICATION</scope>
</reference>
<reference evidence="3" key="1">
    <citation type="submission" date="2025-08" db="UniProtKB">
        <authorList>
            <consortium name="Ensembl"/>
        </authorList>
    </citation>
    <scope>IDENTIFICATION</scope>
</reference>
<dbReference type="GO" id="GO:0007155">
    <property type="term" value="P:cell adhesion"/>
    <property type="evidence" value="ECO:0007669"/>
    <property type="project" value="InterPro"/>
</dbReference>
<dbReference type="AlphaFoldDB" id="A0A3B3ZA75"/>
<dbReference type="Gene3D" id="2.60.40.10">
    <property type="entry name" value="Immunoglobulins"/>
    <property type="match status" value="3"/>
</dbReference>
<protein>
    <recommendedName>
        <fullName evidence="2">Ig-like domain-containing protein</fullName>
    </recommendedName>
</protein>
<evidence type="ECO:0000259" key="2">
    <source>
        <dbReference type="PROSITE" id="PS50835"/>
    </source>
</evidence>
<feature type="transmembrane region" description="Helical" evidence="1">
    <location>
        <begin position="408"/>
        <end position="434"/>
    </location>
</feature>
<proteinExistence type="predicted"/>
<dbReference type="InterPro" id="IPR013768">
    <property type="entry name" value="ICAM_N"/>
</dbReference>
<dbReference type="InterPro" id="IPR013783">
    <property type="entry name" value="Ig-like_fold"/>
</dbReference>
<dbReference type="SUPFAM" id="SSF48726">
    <property type="entry name" value="Immunoglobulin"/>
    <property type="match status" value="2"/>
</dbReference>
<dbReference type="Pfam" id="PF13895">
    <property type="entry name" value="Ig_2"/>
    <property type="match status" value="1"/>
</dbReference>
<keyword evidence="1" id="KW-1133">Transmembrane helix</keyword>
<keyword evidence="1" id="KW-0472">Membrane</keyword>
<keyword evidence="1" id="KW-0812">Transmembrane</keyword>
<dbReference type="STRING" id="409849.ENSPMGP00000001495"/>
<keyword evidence="4" id="KW-1185">Reference proteome</keyword>
<evidence type="ECO:0000313" key="4">
    <source>
        <dbReference type="Proteomes" id="UP000261520"/>
    </source>
</evidence>
<accession>A0A3B3ZA75</accession>
<dbReference type="InterPro" id="IPR036179">
    <property type="entry name" value="Ig-like_dom_sf"/>
</dbReference>
<dbReference type="PROSITE" id="PS50835">
    <property type="entry name" value="IG_LIKE"/>
    <property type="match status" value="2"/>
</dbReference>
<dbReference type="PANTHER" id="PTHR13771:SF9">
    <property type="entry name" value="INTERCELLULAR ADHESION MOLECULE 5"/>
    <property type="match status" value="1"/>
</dbReference>
<dbReference type="PANTHER" id="PTHR13771">
    <property type="entry name" value="INTERCELLULAR ADHESION MOLECULE"/>
    <property type="match status" value="1"/>
</dbReference>
<dbReference type="Pfam" id="PF03921">
    <property type="entry name" value="ICAM_N"/>
    <property type="match status" value="1"/>
</dbReference>
<evidence type="ECO:0000256" key="1">
    <source>
        <dbReference type="SAM" id="Phobius"/>
    </source>
</evidence>
<dbReference type="GO" id="GO:0005178">
    <property type="term" value="F:integrin binding"/>
    <property type="evidence" value="ECO:0007669"/>
    <property type="project" value="InterPro"/>
</dbReference>
<evidence type="ECO:0000313" key="3">
    <source>
        <dbReference type="Ensembl" id="ENSPMGP00000001495.1"/>
    </source>
</evidence>
<sequence length="471" mass="53023">MYVNDLIKKRSFKSILLYVCFIFCLFCLDSSCPITLSPSRVAVKYGHSVSINCTADGELREMGWESPQEGIGVEMANYLTWSVTNLTTEEALCFVNMGPDQQCTQRADIVLYNYPETVNIISNSTDGFMVEGAVYHLICDVHGVVPAEKVSVMWYINETYFQKERMIYFSPSRTQDRAEIRCEAHMDLMPEGPYINVSSQIFKINVNCKYICCNLICLKMYINSTAPLTRNDSGIYFVNTSGLAISQSSVFYISCFFLVQVSCSKPNIDEIKESVQMWFKTNITLNRTNNGVDFFCGAVLNLPEIQAEPNQDLTKSSPLNVTVYYLPSINTTKLSHTVPVFSGYAEDLKCEADGNPRPEITWTADVALPPQQPNGLISVIEKGKYTCKASNPYGSDTHVVEVIEKVDYLPLIAGFVAVTVVIISMIFIFIYSIYYKNTKMRRYNLKNPKLGAHNGNVAHNGWDLPLPMTKL</sequence>
<dbReference type="InterPro" id="IPR007110">
    <property type="entry name" value="Ig-like_dom"/>
</dbReference>
<organism evidence="3 4">
    <name type="scientific">Periophthalmus magnuspinnatus</name>
    <dbReference type="NCBI Taxonomy" id="409849"/>
    <lineage>
        <taxon>Eukaryota</taxon>
        <taxon>Metazoa</taxon>
        <taxon>Chordata</taxon>
        <taxon>Craniata</taxon>
        <taxon>Vertebrata</taxon>
        <taxon>Euteleostomi</taxon>
        <taxon>Actinopterygii</taxon>
        <taxon>Neopterygii</taxon>
        <taxon>Teleostei</taxon>
        <taxon>Neoteleostei</taxon>
        <taxon>Acanthomorphata</taxon>
        <taxon>Gobiaria</taxon>
        <taxon>Gobiiformes</taxon>
        <taxon>Gobioidei</taxon>
        <taxon>Gobiidae</taxon>
        <taxon>Oxudercinae</taxon>
        <taxon>Periophthalmus</taxon>
    </lineage>
</organism>
<dbReference type="InterPro" id="IPR047012">
    <property type="entry name" value="ICAM_VCAM"/>
</dbReference>
<name>A0A3B3ZA75_9GOBI</name>
<dbReference type="Proteomes" id="UP000261520">
    <property type="component" value="Unplaced"/>
</dbReference>
<feature type="domain" description="Ig-like" evidence="2">
    <location>
        <begin position="115"/>
        <end position="198"/>
    </location>
</feature>
<dbReference type="Ensembl" id="ENSPMGT00000001588.1">
    <property type="protein sequence ID" value="ENSPMGP00000001495.1"/>
    <property type="gene ID" value="ENSPMGG00000001343.1"/>
</dbReference>
<feature type="domain" description="Ig-like" evidence="2">
    <location>
        <begin position="327"/>
        <end position="403"/>
    </location>
</feature>